<dbReference type="EMBL" id="JANPWB010000013">
    <property type="protein sequence ID" value="KAJ1109406.1"/>
    <property type="molecule type" value="Genomic_DNA"/>
</dbReference>
<accession>A0AAV7N1E5</accession>
<gene>
    <name evidence="3" type="ORF">NDU88_006767</name>
</gene>
<reference evidence="3" key="1">
    <citation type="journal article" date="2022" name="bioRxiv">
        <title>Sequencing and chromosome-scale assembly of the giantPleurodeles waltlgenome.</title>
        <authorList>
            <person name="Brown T."/>
            <person name="Elewa A."/>
            <person name="Iarovenko S."/>
            <person name="Subramanian E."/>
            <person name="Araus A.J."/>
            <person name="Petzold A."/>
            <person name="Susuki M."/>
            <person name="Suzuki K.-i.T."/>
            <person name="Hayashi T."/>
            <person name="Toyoda A."/>
            <person name="Oliveira C."/>
            <person name="Osipova E."/>
            <person name="Leigh N.D."/>
            <person name="Simon A."/>
            <person name="Yun M.H."/>
        </authorList>
    </citation>
    <scope>NUCLEOTIDE SEQUENCE</scope>
    <source>
        <strain evidence="3">20211129_DDA</strain>
        <tissue evidence="3">Liver</tissue>
    </source>
</reference>
<evidence type="ECO:0000313" key="3">
    <source>
        <dbReference type="EMBL" id="KAJ1109406.1"/>
    </source>
</evidence>
<feature type="coiled-coil region" evidence="1">
    <location>
        <begin position="105"/>
        <end position="139"/>
    </location>
</feature>
<name>A0AAV7N1E5_PLEWA</name>
<dbReference type="AlphaFoldDB" id="A0AAV7N1E5"/>
<comment type="caution">
    <text evidence="3">The sequence shown here is derived from an EMBL/GenBank/DDBJ whole genome shotgun (WGS) entry which is preliminary data.</text>
</comment>
<evidence type="ECO:0000313" key="4">
    <source>
        <dbReference type="Proteomes" id="UP001066276"/>
    </source>
</evidence>
<feature type="compositionally biased region" description="Basic and acidic residues" evidence="2">
    <location>
        <begin position="11"/>
        <end position="21"/>
    </location>
</feature>
<proteinExistence type="predicted"/>
<evidence type="ECO:0000256" key="1">
    <source>
        <dbReference type="SAM" id="Coils"/>
    </source>
</evidence>
<keyword evidence="4" id="KW-1185">Reference proteome</keyword>
<feature type="region of interest" description="Disordered" evidence="2">
    <location>
        <begin position="1"/>
        <end position="21"/>
    </location>
</feature>
<evidence type="ECO:0000256" key="2">
    <source>
        <dbReference type="SAM" id="MobiDB-lite"/>
    </source>
</evidence>
<organism evidence="3 4">
    <name type="scientific">Pleurodeles waltl</name>
    <name type="common">Iberian ribbed newt</name>
    <dbReference type="NCBI Taxonomy" id="8319"/>
    <lineage>
        <taxon>Eukaryota</taxon>
        <taxon>Metazoa</taxon>
        <taxon>Chordata</taxon>
        <taxon>Craniata</taxon>
        <taxon>Vertebrata</taxon>
        <taxon>Euteleostomi</taxon>
        <taxon>Amphibia</taxon>
        <taxon>Batrachia</taxon>
        <taxon>Caudata</taxon>
        <taxon>Salamandroidea</taxon>
        <taxon>Salamandridae</taxon>
        <taxon>Pleurodelinae</taxon>
        <taxon>Pleurodeles</taxon>
    </lineage>
</organism>
<keyword evidence="1" id="KW-0175">Coiled coil</keyword>
<dbReference type="Proteomes" id="UP001066276">
    <property type="component" value="Chromosome 9"/>
</dbReference>
<sequence length="193" mass="21487">MAGPPTNKNDIPIRDLHTKPRVDHHEETISLAPLTTDGNATGVVEDAEPVTCDFLETLFGALRTDIATLKQDITADIKGLTKEMNELGDWVSNLEQTSDAHGEELDAHRCELLDLRDKNAELRSQVEDLKNRSRMAKIRIKGVPLQAAGGNLEVYVRRLFHHIVPEFAPEDIVLDRTHRAGRPVTSLGEPITF</sequence>
<protein>
    <submittedName>
        <fullName evidence="3">Uncharacterized protein</fullName>
    </submittedName>
</protein>